<reference evidence="1 2" key="1">
    <citation type="journal article" date="2020" name="ISME J.">
        <title>Enrichment and physiological characterization of a novel comammox Nitrospira indicates ammonium inhibition of complete nitrification.</title>
        <authorList>
            <person name="Sakoula D."/>
            <person name="Koch H."/>
            <person name="Frank J."/>
            <person name="Jetten M.S.M."/>
            <person name="van Kessel M.A.H.J."/>
            <person name="Lucker S."/>
        </authorList>
    </citation>
    <scope>NUCLEOTIDE SEQUENCE [LARGE SCALE GENOMIC DNA]</scope>
    <source>
        <strain evidence="1">Comreactor17</strain>
    </source>
</reference>
<gene>
    <name evidence="1" type="ORF">Nkreftii_001046</name>
</gene>
<evidence type="ECO:0000313" key="2">
    <source>
        <dbReference type="Proteomes" id="UP000593737"/>
    </source>
</evidence>
<accession>A0A7S8IXS1</accession>
<sequence>MLGNNTILIHTYDHNVRMSLHRSTMYMKYYRRLSTLNKRPQSHIWSSYFTFVSGTVEKIECSVFELEYLQVLLPYMDECPLLH</sequence>
<organism evidence="1 2">
    <name type="scientific">Candidatus Nitrospira kreftii</name>
    <dbReference type="NCBI Taxonomy" id="2652173"/>
    <lineage>
        <taxon>Bacteria</taxon>
        <taxon>Pseudomonadati</taxon>
        <taxon>Nitrospirota</taxon>
        <taxon>Nitrospiria</taxon>
        <taxon>Nitrospirales</taxon>
        <taxon>Nitrospiraceae</taxon>
        <taxon>Nitrospira</taxon>
    </lineage>
</organism>
<name>A0A7S8IXS1_9BACT</name>
<dbReference type="AlphaFoldDB" id="A0A7S8IXS1"/>
<protein>
    <submittedName>
        <fullName evidence="1">Uncharacterized protein</fullName>
    </submittedName>
</protein>
<dbReference type="EMBL" id="CP047423">
    <property type="protein sequence ID" value="QPD03272.1"/>
    <property type="molecule type" value="Genomic_DNA"/>
</dbReference>
<dbReference type="KEGG" id="nkf:Nkreftii_001046"/>
<evidence type="ECO:0000313" key="1">
    <source>
        <dbReference type="EMBL" id="QPD03272.1"/>
    </source>
</evidence>
<proteinExistence type="predicted"/>
<dbReference type="Proteomes" id="UP000593737">
    <property type="component" value="Chromosome"/>
</dbReference>